<gene>
    <name evidence="1" type="ORF">DM02DRAFT_608012</name>
</gene>
<name>A0A2V1EEZ2_9PLEO</name>
<proteinExistence type="predicted"/>
<dbReference type="AlphaFoldDB" id="A0A2V1EEZ2"/>
<dbReference type="Proteomes" id="UP000244855">
    <property type="component" value="Unassembled WGS sequence"/>
</dbReference>
<dbReference type="InterPro" id="IPR037045">
    <property type="entry name" value="S8pro/Inhibitor_I9_sf"/>
</dbReference>
<evidence type="ECO:0000313" key="2">
    <source>
        <dbReference type="Proteomes" id="UP000244855"/>
    </source>
</evidence>
<keyword evidence="2" id="KW-1185">Reference proteome</keyword>
<reference evidence="1 2" key="1">
    <citation type="journal article" date="2018" name="Sci. Rep.">
        <title>Comparative genomics provides insights into the lifestyle and reveals functional heterogeneity of dark septate endophytic fungi.</title>
        <authorList>
            <person name="Knapp D.G."/>
            <person name="Nemeth J.B."/>
            <person name="Barry K."/>
            <person name="Hainaut M."/>
            <person name="Henrissat B."/>
            <person name="Johnson J."/>
            <person name="Kuo A."/>
            <person name="Lim J.H.P."/>
            <person name="Lipzen A."/>
            <person name="Nolan M."/>
            <person name="Ohm R.A."/>
            <person name="Tamas L."/>
            <person name="Grigoriev I.V."/>
            <person name="Spatafora J.W."/>
            <person name="Nagy L.G."/>
            <person name="Kovacs G.M."/>
        </authorList>
    </citation>
    <scope>NUCLEOTIDE SEQUENCE [LARGE SCALE GENOMIC DNA]</scope>
    <source>
        <strain evidence="1 2">DSE2036</strain>
    </source>
</reference>
<organism evidence="1 2">
    <name type="scientific">Periconia macrospinosa</name>
    <dbReference type="NCBI Taxonomy" id="97972"/>
    <lineage>
        <taxon>Eukaryota</taxon>
        <taxon>Fungi</taxon>
        <taxon>Dikarya</taxon>
        <taxon>Ascomycota</taxon>
        <taxon>Pezizomycotina</taxon>
        <taxon>Dothideomycetes</taxon>
        <taxon>Pleosporomycetidae</taxon>
        <taxon>Pleosporales</taxon>
        <taxon>Massarineae</taxon>
        <taxon>Periconiaceae</taxon>
        <taxon>Periconia</taxon>
    </lineage>
</organism>
<dbReference type="Gene3D" id="3.30.70.80">
    <property type="entry name" value="Peptidase S8 propeptide/proteinase inhibitor I9"/>
    <property type="match status" value="1"/>
</dbReference>
<sequence>MTAAAVVPMHSVIISFPAEAPDHLLQKAKDAVIAAKGKITHEYSEYPPLTAAGQSSE</sequence>
<protein>
    <submittedName>
        <fullName evidence="1">Uncharacterized protein</fullName>
    </submittedName>
</protein>
<dbReference type="EMBL" id="KZ805300">
    <property type="protein sequence ID" value="PVI08639.1"/>
    <property type="molecule type" value="Genomic_DNA"/>
</dbReference>
<evidence type="ECO:0000313" key="1">
    <source>
        <dbReference type="EMBL" id="PVI08639.1"/>
    </source>
</evidence>
<accession>A0A2V1EEZ2</accession>
<dbReference type="OrthoDB" id="3888684at2759"/>